<name>A0ACC2THN4_9FUNG</name>
<evidence type="ECO:0000313" key="2">
    <source>
        <dbReference type="Proteomes" id="UP001165960"/>
    </source>
</evidence>
<dbReference type="EMBL" id="QTSX02002876">
    <property type="protein sequence ID" value="KAJ9073986.1"/>
    <property type="molecule type" value="Genomic_DNA"/>
</dbReference>
<comment type="caution">
    <text evidence="1">The sequence shown here is derived from an EMBL/GenBank/DDBJ whole genome shotgun (WGS) entry which is preliminary data.</text>
</comment>
<organism evidence="1 2">
    <name type="scientific">Entomophthora muscae</name>
    <dbReference type="NCBI Taxonomy" id="34485"/>
    <lineage>
        <taxon>Eukaryota</taxon>
        <taxon>Fungi</taxon>
        <taxon>Fungi incertae sedis</taxon>
        <taxon>Zoopagomycota</taxon>
        <taxon>Entomophthoromycotina</taxon>
        <taxon>Entomophthoromycetes</taxon>
        <taxon>Entomophthorales</taxon>
        <taxon>Entomophthoraceae</taxon>
        <taxon>Entomophthora</taxon>
    </lineage>
</organism>
<dbReference type="Proteomes" id="UP001165960">
    <property type="component" value="Unassembled WGS sequence"/>
</dbReference>
<sequence length="272" mass="31562">MTRSSQRWNRQQPTFGKISLRRKLQRIGILALFYGNFLEIMGLIFGVFRDLFYKRNTTNFFKDRHWINREFTELNESLNEGIPKVGFEIGCGVGNFIFPVLKENPQLFLHACDFSTRAIEFVKKHDEFDTSRCNPFVCDITKDDISSSIDQDTVDFASAIFVLSALPPEKMVGALLNIKKVLKPNGLIFFRDYAKYDAAQMRFKAENKLEDRLYVRQDGTLAYYFTIEELNQLFEKAGFKTVASEYVLRETVNVKRGISAERVFVQATFTKI</sequence>
<reference evidence="1" key="1">
    <citation type="submission" date="2022-04" db="EMBL/GenBank/DDBJ databases">
        <title>Genome of the entomopathogenic fungus Entomophthora muscae.</title>
        <authorList>
            <person name="Elya C."/>
            <person name="Lovett B.R."/>
            <person name="Lee E."/>
            <person name="Macias A.M."/>
            <person name="Hajek A.E."/>
            <person name="De Bivort B.L."/>
            <person name="Kasson M.T."/>
            <person name="De Fine Licht H.H."/>
            <person name="Stajich J.E."/>
        </authorList>
    </citation>
    <scope>NUCLEOTIDE SEQUENCE</scope>
    <source>
        <strain evidence="1">Berkeley</strain>
    </source>
</reference>
<accession>A0ACC2THN4</accession>
<gene>
    <name evidence="1" type="ORF">DSO57_1010746</name>
</gene>
<evidence type="ECO:0000313" key="1">
    <source>
        <dbReference type="EMBL" id="KAJ9073986.1"/>
    </source>
</evidence>
<keyword evidence="2" id="KW-1185">Reference proteome</keyword>
<protein>
    <submittedName>
        <fullName evidence="1">Uncharacterized protein</fullName>
    </submittedName>
</protein>
<proteinExistence type="predicted"/>